<evidence type="ECO:0000313" key="6">
    <source>
        <dbReference type="Proteomes" id="UP001268542"/>
    </source>
</evidence>
<feature type="region of interest" description="Disordered" evidence="3">
    <location>
        <begin position="203"/>
        <end position="237"/>
    </location>
</feature>
<organism evidence="5 6">
    <name type="scientific">Nocardioides imazamoxiresistens</name>
    <dbReference type="NCBI Taxonomy" id="3231893"/>
    <lineage>
        <taxon>Bacteria</taxon>
        <taxon>Bacillati</taxon>
        <taxon>Actinomycetota</taxon>
        <taxon>Actinomycetes</taxon>
        <taxon>Propionibacteriales</taxon>
        <taxon>Nocardioidaceae</taxon>
        <taxon>Nocardioides</taxon>
    </lineage>
</organism>
<evidence type="ECO:0000256" key="3">
    <source>
        <dbReference type="SAM" id="MobiDB-lite"/>
    </source>
</evidence>
<comment type="caution">
    <text evidence="5">The sequence shown here is derived from an EMBL/GenBank/DDBJ whole genome shotgun (WGS) entry which is preliminary data.</text>
</comment>
<comment type="similarity">
    <text evidence="1 2">Belongs to the pirin family.</text>
</comment>
<dbReference type="InterPro" id="IPR003829">
    <property type="entry name" value="Pirin_N_dom"/>
</dbReference>
<accession>A0ABU3PWC6</accession>
<feature type="compositionally biased region" description="Basic and acidic residues" evidence="3">
    <location>
        <begin position="224"/>
        <end position="237"/>
    </location>
</feature>
<dbReference type="SUPFAM" id="SSF51182">
    <property type="entry name" value="RmlC-like cupins"/>
    <property type="match status" value="1"/>
</dbReference>
<evidence type="ECO:0000256" key="2">
    <source>
        <dbReference type="RuleBase" id="RU003457"/>
    </source>
</evidence>
<dbReference type="InterPro" id="IPR012093">
    <property type="entry name" value="Pirin"/>
</dbReference>
<evidence type="ECO:0000256" key="1">
    <source>
        <dbReference type="ARBA" id="ARBA00008416"/>
    </source>
</evidence>
<evidence type="ECO:0000259" key="4">
    <source>
        <dbReference type="Pfam" id="PF02678"/>
    </source>
</evidence>
<name>A0ABU3PWC6_9ACTN</name>
<dbReference type="Pfam" id="PF02678">
    <property type="entry name" value="Pirin"/>
    <property type="match status" value="1"/>
</dbReference>
<evidence type="ECO:0000313" key="5">
    <source>
        <dbReference type="EMBL" id="MDT9593055.1"/>
    </source>
</evidence>
<dbReference type="RefSeq" id="WP_315732482.1">
    <property type="nucleotide sequence ID" value="NZ_JAVYII010000003.1"/>
</dbReference>
<reference evidence="5 6" key="1">
    <citation type="submission" date="2023-08" db="EMBL/GenBank/DDBJ databases">
        <title>Nocardioides seae sp. nov., a bacterium isolated from a soil.</title>
        <authorList>
            <person name="Wang X."/>
        </authorList>
    </citation>
    <scope>NUCLEOTIDE SEQUENCE [LARGE SCALE GENOMIC DNA]</scope>
    <source>
        <strain evidence="5 6">YZH12</strain>
    </source>
</reference>
<protein>
    <submittedName>
        <fullName evidence="5">Pirin family protein</fullName>
    </submittedName>
</protein>
<gene>
    <name evidence="5" type="ORF">RDV89_08250</name>
</gene>
<dbReference type="InterPro" id="IPR014710">
    <property type="entry name" value="RmlC-like_jellyroll"/>
</dbReference>
<feature type="domain" description="Pirin N-terminal" evidence="4">
    <location>
        <begin position="16"/>
        <end position="127"/>
    </location>
</feature>
<dbReference type="PANTHER" id="PTHR43212:SF3">
    <property type="entry name" value="QUERCETIN 2,3-DIOXYGENASE"/>
    <property type="match status" value="1"/>
</dbReference>
<proteinExistence type="inferred from homology"/>
<sequence length="260" mass="26762">MSAEVRRGAAAPRTVTDGRTTVHAFSFGSHYDPTNLGFGPMVCHNDDHVRPGGGYPDHPHTDLEIVTWVLEGTLTHTDTSAGAGPGAGPGVDLGAGTVQVTSAGSGIRHSELVAPGAGPTRFLQVWLRPDTPGSVPRTERTLPDLADTDGLALVAGPGGLPVGVRGAALYVGRPRDGVPLLLPRAPLVHLYVARGGVDVEGLEAAGGPEGRGPGRADPAAPGLREGDAWRLRDADERRVTPRGDTELVVWAFGAAGRSDG</sequence>
<dbReference type="InterPro" id="IPR011051">
    <property type="entry name" value="RmlC_Cupin_sf"/>
</dbReference>
<dbReference type="PANTHER" id="PTHR43212">
    <property type="entry name" value="QUERCETIN 2,3-DIOXYGENASE"/>
    <property type="match status" value="1"/>
</dbReference>
<keyword evidence="6" id="KW-1185">Reference proteome</keyword>
<dbReference type="Gene3D" id="2.60.120.10">
    <property type="entry name" value="Jelly Rolls"/>
    <property type="match status" value="1"/>
</dbReference>
<dbReference type="Proteomes" id="UP001268542">
    <property type="component" value="Unassembled WGS sequence"/>
</dbReference>
<dbReference type="EMBL" id="JAVYII010000003">
    <property type="protein sequence ID" value="MDT9593055.1"/>
    <property type="molecule type" value="Genomic_DNA"/>
</dbReference>